<keyword evidence="1" id="KW-0472">Membrane</keyword>
<evidence type="ECO:0000313" key="2">
    <source>
        <dbReference type="EMBL" id="PON36489.1"/>
    </source>
</evidence>
<organism evidence="2 3">
    <name type="scientific">Parasponia andersonii</name>
    <name type="common">Sponia andersonii</name>
    <dbReference type="NCBI Taxonomy" id="3476"/>
    <lineage>
        <taxon>Eukaryota</taxon>
        <taxon>Viridiplantae</taxon>
        <taxon>Streptophyta</taxon>
        <taxon>Embryophyta</taxon>
        <taxon>Tracheophyta</taxon>
        <taxon>Spermatophyta</taxon>
        <taxon>Magnoliopsida</taxon>
        <taxon>eudicotyledons</taxon>
        <taxon>Gunneridae</taxon>
        <taxon>Pentapetalae</taxon>
        <taxon>rosids</taxon>
        <taxon>fabids</taxon>
        <taxon>Rosales</taxon>
        <taxon>Cannabaceae</taxon>
        <taxon>Parasponia</taxon>
    </lineage>
</organism>
<protein>
    <recommendedName>
        <fullName evidence="4">Transmembrane protein</fullName>
    </recommendedName>
</protein>
<dbReference type="EMBL" id="JXTB01000567">
    <property type="protein sequence ID" value="PON36489.1"/>
    <property type="molecule type" value="Genomic_DNA"/>
</dbReference>
<evidence type="ECO:0008006" key="4">
    <source>
        <dbReference type="Google" id="ProtNLM"/>
    </source>
</evidence>
<name>A0A2P5AIW6_PARAD</name>
<evidence type="ECO:0000256" key="1">
    <source>
        <dbReference type="SAM" id="Phobius"/>
    </source>
</evidence>
<sequence>MWYVMSLVSMSSQKSFCIDLLFAKVSAFLVGSELACNRGWKFVVLESDCEIARTLFCILMMLFLLFLGFMIILFTILLGGFVPLISILSIIFR</sequence>
<proteinExistence type="predicted"/>
<feature type="transmembrane region" description="Helical" evidence="1">
    <location>
        <begin position="59"/>
        <end position="92"/>
    </location>
</feature>
<keyword evidence="1" id="KW-1133">Transmembrane helix</keyword>
<accession>A0A2P5AIW6</accession>
<comment type="caution">
    <text evidence="2">The sequence shown here is derived from an EMBL/GenBank/DDBJ whole genome shotgun (WGS) entry which is preliminary data.</text>
</comment>
<gene>
    <name evidence="2" type="ORF">PanWU01x14_327980</name>
</gene>
<keyword evidence="3" id="KW-1185">Reference proteome</keyword>
<keyword evidence="1" id="KW-0812">Transmembrane</keyword>
<dbReference type="OrthoDB" id="1906820at2759"/>
<dbReference type="Proteomes" id="UP000237105">
    <property type="component" value="Unassembled WGS sequence"/>
</dbReference>
<reference evidence="3" key="1">
    <citation type="submission" date="2016-06" db="EMBL/GenBank/DDBJ databases">
        <title>Parallel loss of symbiosis genes in relatives of nitrogen-fixing non-legume Parasponia.</title>
        <authorList>
            <person name="Van Velzen R."/>
            <person name="Holmer R."/>
            <person name="Bu F."/>
            <person name="Rutten L."/>
            <person name="Van Zeijl A."/>
            <person name="Liu W."/>
            <person name="Santuari L."/>
            <person name="Cao Q."/>
            <person name="Sharma T."/>
            <person name="Shen D."/>
            <person name="Roswanjaya Y."/>
            <person name="Wardhani T."/>
            <person name="Kalhor M.S."/>
            <person name="Jansen J."/>
            <person name="Van den Hoogen J."/>
            <person name="Gungor B."/>
            <person name="Hartog M."/>
            <person name="Hontelez J."/>
            <person name="Verver J."/>
            <person name="Yang W.-C."/>
            <person name="Schijlen E."/>
            <person name="Repin R."/>
            <person name="Schilthuizen M."/>
            <person name="Schranz E."/>
            <person name="Heidstra R."/>
            <person name="Miyata K."/>
            <person name="Fedorova E."/>
            <person name="Kohlen W."/>
            <person name="Bisseling T."/>
            <person name="Smit S."/>
            <person name="Geurts R."/>
        </authorList>
    </citation>
    <scope>NUCLEOTIDE SEQUENCE [LARGE SCALE GENOMIC DNA]</scope>
    <source>
        <strain evidence="3">cv. WU1-14</strain>
    </source>
</reference>
<evidence type="ECO:0000313" key="3">
    <source>
        <dbReference type="Proteomes" id="UP000237105"/>
    </source>
</evidence>
<dbReference type="AlphaFoldDB" id="A0A2P5AIW6"/>